<sequence>MSFIATILCAASLAFTVPALPSRARGEVPAIQGFNDQEILSVPVRVPKRGAVASQSKKCSDIGVEMLKIDGTAADAMIATVLCDGVVSMYHSGIGGGGFMLVHAPNGTSEFIDFRETAPRAVDEKAYLNDPNASKIGGSASGVPGEIRGLEHLHKNYGRLPWKYIVDRVALVAEEGFTVTEDMVHYMEMSINSTGYNFLVRDPSWAIDFAPNGILVKQGDTMTRKRYAATLREIADYGPDAFYKGKIARSIVRNVRSTNGNMTESDLLEYGIIRRDTSEITYRGYNLTSTTAPTSGAVGLSILKILERYTDFFQSGNEPLSTHRMNEAIRYGYARRSLLGDPDFSTHDLKEYQQWMLADSTASLTKIDDCRTHHNSSYYIPGGLGHGASHGTSHMSAVDKDGLAIALTTTVNLWFGSRVMTDDTGIVLNDEMDDFYIPHGSDDPTLFPQNRIQPGKRPLSTISPTIVTRNGELYFVTGAAGGTQIATTTLQGIINVLDRDMNTFDALAEPRLHDQLFPDSTNVENPYQSRKAVEGGYNTTIVDYLRRKGHDITWFDSIGMSQSIRLLPDGSIEAVGEPRQVNSGGAVWPEQERSLYGGYSIG</sequence>
<proteinExistence type="predicted"/>
<dbReference type="Gene3D" id="3.60.20.40">
    <property type="match status" value="1"/>
</dbReference>
<evidence type="ECO:0000256" key="1">
    <source>
        <dbReference type="PIRSR" id="PIRSR600101-1"/>
    </source>
</evidence>
<dbReference type="AlphaFoldDB" id="A0A8H6A6K8"/>
<dbReference type="GO" id="GO:0005886">
    <property type="term" value="C:plasma membrane"/>
    <property type="evidence" value="ECO:0007669"/>
    <property type="project" value="TreeGrafter"/>
</dbReference>
<dbReference type="InterPro" id="IPR043137">
    <property type="entry name" value="GGT_ssub_C"/>
</dbReference>
<protein>
    <recommendedName>
        <fullName evidence="3">Glutathione hydrolase</fullName>
        <ecNumber evidence="3">2.3.2.2</ecNumber>
        <ecNumber evidence="3">3.4.19.13</ecNumber>
    </recommendedName>
    <alternativeName>
        <fullName evidence="3">Gamma-glutamyltransferase</fullName>
    </alternativeName>
</protein>
<dbReference type="EMBL" id="SPNV01000109">
    <property type="protein sequence ID" value="KAF5861094.1"/>
    <property type="molecule type" value="Genomic_DNA"/>
</dbReference>
<dbReference type="EC" id="3.4.19.13" evidence="3"/>
<comment type="pathway">
    <text evidence="3">Mycotoxin biosynthesis.</text>
</comment>
<organism evidence="5 6">
    <name type="scientific">Petromyces alliaceus</name>
    <name type="common">Aspergillus alliaceus</name>
    <dbReference type="NCBI Taxonomy" id="209559"/>
    <lineage>
        <taxon>Eukaryota</taxon>
        <taxon>Fungi</taxon>
        <taxon>Dikarya</taxon>
        <taxon>Ascomycota</taxon>
        <taxon>Pezizomycotina</taxon>
        <taxon>Eurotiomycetes</taxon>
        <taxon>Eurotiomycetidae</taxon>
        <taxon>Eurotiales</taxon>
        <taxon>Aspergillaceae</taxon>
        <taxon>Aspergillus</taxon>
        <taxon>Aspergillus subgen. Circumdati</taxon>
    </lineage>
</organism>
<feature type="binding site" evidence="2">
    <location>
        <position position="482"/>
    </location>
    <ligand>
        <name>L-glutamate</name>
        <dbReference type="ChEBI" id="CHEBI:29985"/>
    </ligand>
</feature>
<name>A0A8H6A6K8_PETAA</name>
<evidence type="ECO:0000256" key="3">
    <source>
        <dbReference type="RuleBase" id="RU368068"/>
    </source>
</evidence>
<comment type="function">
    <text evidence="3">Gamma-glutamyltransferase.</text>
</comment>
<evidence type="ECO:0000256" key="4">
    <source>
        <dbReference type="SAM" id="SignalP"/>
    </source>
</evidence>
<dbReference type="GO" id="GO:0036374">
    <property type="term" value="F:glutathione hydrolase activity"/>
    <property type="evidence" value="ECO:0007669"/>
    <property type="project" value="UniProtKB-UniRule"/>
</dbReference>
<dbReference type="InterPro" id="IPR029055">
    <property type="entry name" value="Ntn_hydrolases_N"/>
</dbReference>
<comment type="catalytic activity">
    <reaction evidence="3">
        <text>an N-terminal (5-L-glutamyl)-[peptide] + an alpha-amino acid = 5-L-glutamyl amino acid + an N-terminal L-alpha-aminoacyl-[peptide]</text>
        <dbReference type="Rhea" id="RHEA:23904"/>
        <dbReference type="Rhea" id="RHEA-COMP:9780"/>
        <dbReference type="Rhea" id="RHEA-COMP:9795"/>
        <dbReference type="ChEBI" id="CHEBI:77644"/>
        <dbReference type="ChEBI" id="CHEBI:78597"/>
        <dbReference type="ChEBI" id="CHEBI:78599"/>
        <dbReference type="ChEBI" id="CHEBI:78608"/>
        <dbReference type="EC" id="2.3.2.2"/>
    </reaction>
</comment>
<dbReference type="GO" id="GO:0103068">
    <property type="term" value="F:leukotriene C4 gamma-glutamyl transferase activity"/>
    <property type="evidence" value="ECO:0007669"/>
    <property type="project" value="UniProtKB-EC"/>
</dbReference>
<feature type="chain" id="PRO_5034286621" description="Glutathione hydrolase" evidence="4">
    <location>
        <begin position="20"/>
        <end position="602"/>
    </location>
</feature>
<keyword evidence="3" id="KW-0808">Transferase</keyword>
<feature type="binding site" evidence="2">
    <location>
        <begin position="410"/>
        <end position="412"/>
    </location>
    <ligand>
        <name>L-glutamate</name>
        <dbReference type="ChEBI" id="CHEBI:29985"/>
    </ligand>
</feature>
<dbReference type="NCBIfam" id="TIGR00066">
    <property type="entry name" value="g_glut_trans"/>
    <property type="match status" value="1"/>
</dbReference>
<evidence type="ECO:0000313" key="6">
    <source>
        <dbReference type="Proteomes" id="UP000541154"/>
    </source>
</evidence>
<dbReference type="PRINTS" id="PR01210">
    <property type="entry name" value="GGTRANSPTASE"/>
</dbReference>
<gene>
    <name evidence="5" type="ORF">ETB97_000605</name>
</gene>
<dbReference type="PANTHER" id="PTHR11686">
    <property type="entry name" value="GAMMA GLUTAMYL TRANSPEPTIDASE"/>
    <property type="match status" value="1"/>
</dbReference>
<comment type="catalytic activity">
    <reaction evidence="3">
        <text>glutathione + H2O = L-cysteinylglycine + L-glutamate</text>
        <dbReference type="Rhea" id="RHEA:28807"/>
        <dbReference type="ChEBI" id="CHEBI:15377"/>
        <dbReference type="ChEBI" id="CHEBI:29985"/>
        <dbReference type="ChEBI" id="CHEBI:57925"/>
        <dbReference type="ChEBI" id="CHEBI:61694"/>
        <dbReference type="EC" id="3.4.19.13"/>
    </reaction>
</comment>
<dbReference type="Gene3D" id="1.10.246.130">
    <property type="match status" value="1"/>
</dbReference>
<dbReference type="InterPro" id="IPR000101">
    <property type="entry name" value="GGT_peptidase"/>
</dbReference>
<feature type="active site" description="Nucleophile" evidence="1">
    <location>
        <position position="392"/>
    </location>
</feature>
<feature type="binding site" evidence="2">
    <location>
        <position position="434"/>
    </location>
    <ligand>
        <name>L-glutamate</name>
        <dbReference type="ChEBI" id="CHEBI:29985"/>
    </ligand>
</feature>
<dbReference type="GO" id="GO:0006751">
    <property type="term" value="P:glutathione catabolic process"/>
    <property type="evidence" value="ECO:0007669"/>
    <property type="project" value="UniProtKB-UniRule"/>
</dbReference>
<dbReference type="Proteomes" id="UP000541154">
    <property type="component" value="Unassembled WGS sequence"/>
</dbReference>
<keyword evidence="4" id="KW-0732">Signal</keyword>
<keyword evidence="6" id="KW-1185">Reference proteome</keyword>
<evidence type="ECO:0000313" key="5">
    <source>
        <dbReference type="EMBL" id="KAF5861094.1"/>
    </source>
</evidence>
<dbReference type="SUPFAM" id="SSF56235">
    <property type="entry name" value="N-terminal nucleophile aminohydrolases (Ntn hydrolases)"/>
    <property type="match status" value="1"/>
</dbReference>
<accession>A0A8H6A6K8</accession>
<comment type="caution">
    <text evidence="5">The sequence shown here is derived from an EMBL/GenBank/DDBJ whole genome shotgun (WGS) entry which is preliminary data.</text>
</comment>
<feature type="binding site" evidence="2">
    <location>
        <begin position="460"/>
        <end position="461"/>
    </location>
    <ligand>
        <name>L-glutamate</name>
        <dbReference type="ChEBI" id="CHEBI:29985"/>
    </ligand>
</feature>
<keyword evidence="3" id="KW-0378">Hydrolase</keyword>
<dbReference type="PANTHER" id="PTHR11686:SF62">
    <property type="entry name" value="GLUTATHIONE HYDROLASE"/>
    <property type="match status" value="1"/>
</dbReference>
<evidence type="ECO:0000256" key="2">
    <source>
        <dbReference type="PIRSR" id="PIRSR600101-2"/>
    </source>
</evidence>
<keyword evidence="3" id="KW-0012">Acyltransferase</keyword>
<feature type="binding site" evidence="2">
    <location>
        <position position="115"/>
    </location>
    <ligand>
        <name>L-glutamate</name>
        <dbReference type="ChEBI" id="CHEBI:29985"/>
    </ligand>
</feature>
<dbReference type="Pfam" id="PF01019">
    <property type="entry name" value="G_glu_transpept"/>
    <property type="match status" value="1"/>
</dbReference>
<feature type="signal peptide" evidence="4">
    <location>
        <begin position="1"/>
        <end position="19"/>
    </location>
</feature>
<dbReference type="InterPro" id="IPR043138">
    <property type="entry name" value="GGT_lsub"/>
</dbReference>
<comment type="catalytic activity">
    <reaction evidence="3">
        <text>an S-substituted glutathione + H2O = an S-substituted L-cysteinylglycine + L-glutamate</text>
        <dbReference type="Rhea" id="RHEA:59468"/>
        <dbReference type="ChEBI" id="CHEBI:15377"/>
        <dbReference type="ChEBI" id="CHEBI:29985"/>
        <dbReference type="ChEBI" id="CHEBI:90779"/>
        <dbReference type="ChEBI" id="CHEBI:143103"/>
        <dbReference type="EC" id="3.4.19.13"/>
    </reaction>
</comment>
<reference evidence="5 6" key="1">
    <citation type="submission" date="2019-04" db="EMBL/GenBank/DDBJ databases">
        <title>Aspergillus burnettii sp. nov., novel species from soil in southeast Queensland.</title>
        <authorList>
            <person name="Gilchrist C.L.M."/>
            <person name="Pitt J.I."/>
            <person name="Lange L."/>
            <person name="Lacey H.J."/>
            <person name="Vuong D."/>
            <person name="Midgley D.J."/>
            <person name="Greenfield P."/>
            <person name="Bradbury M."/>
            <person name="Lacey E."/>
            <person name="Busk P.K."/>
            <person name="Pilgaard B."/>
            <person name="Chooi Y.H."/>
            <person name="Piggott A.M."/>
        </authorList>
    </citation>
    <scope>NUCLEOTIDE SEQUENCE [LARGE SCALE GENOMIC DNA]</scope>
    <source>
        <strain evidence="5 6">FRR 5400</strain>
    </source>
</reference>
<dbReference type="EC" id="2.3.2.2" evidence="3"/>